<gene>
    <name evidence="1" type="ORF">HPB47_027108</name>
</gene>
<protein>
    <submittedName>
        <fullName evidence="1">Uncharacterized protein</fullName>
    </submittedName>
</protein>
<name>A0AC60PXE4_IXOPE</name>
<evidence type="ECO:0000313" key="1">
    <source>
        <dbReference type="EMBL" id="KAG0425730.1"/>
    </source>
</evidence>
<proteinExistence type="predicted"/>
<keyword evidence="2" id="KW-1185">Reference proteome</keyword>
<reference evidence="1 2" key="1">
    <citation type="journal article" date="2020" name="Cell">
        <title>Large-Scale Comparative Analyses of Tick Genomes Elucidate Their Genetic Diversity and Vector Capacities.</title>
        <authorList>
            <consortium name="Tick Genome and Microbiome Consortium (TIGMIC)"/>
            <person name="Jia N."/>
            <person name="Wang J."/>
            <person name="Shi W."/>
            <person name="Du L."/>
            <person name="Sun Y."/>
            <person name="Zhan W."/>
            <person name="Jiang J.F."/>
            <person name="Wang Q."/>
            <person name="Zhang B."/>
            <person name="Ji P."/>
            <person name="Bell-Sakyi L."/>
            <person name="Cui X.M."/>
            <person name="Yuan T.T."/>
            <person name="Jiang B.G."/>
            <person name="Yang W.F."/>
            <person name="Lam T.T."/>
            <person name="Chang Q.C."/>
            <person name="Ding S.J."/>
            <person name="Wang X.J."/>
            <person name="Zhu J.G."/>
            <person name="Ruan X.D."/>
            <person name="Zhao L."/>
            <person name="Wei J.T."/>
            <person name="Ye R.Z."/>
            <person name="Que T.C."/>
            <person name="Du C.H."/>
            <person name="Zhou Y.H."/>
            <person name="Cheng J.X."/>
            <person name="Dai P.F."/>
            <person name="Guo W.B."/>
            <person name="Han X.H."/>
            <person name="Huang E.J."/>
            <person name="Li L.F."/>
            <person name="Wei W."/>
            <person name="Gao Y.C."/>
            <person name="Liu J.Z."/>
            <person name="Shao H.Z."/>
            <person name="Wang X."/>
            <person name="Wang C.C."/>
            <person name="Yang T.C."/>
            <person name="Huo Q.B."/>
            <person name="Li W."/>
            <person name="Chen H.Y."/>
            <person name="Chen S.E."/>
            <person name="Zhou L.G."/>
            <person name="Ni X.B."/>
            <person name="Tian J.H."/>
            <person name="Sheng Y."/>
            <person name="Liu T."/>
            <person name="Pan Y.S."/>
            <person name="Xia L.Y."/>
            <person name="Li J."/>
            <person name="Zhao F."/>
            <person name="Cao W.C."/>
        </authorList>
    </citation>
    <scope>NUCLEOTIDE SEQUENCE [LARGE SCALE GENOMIC DNA]</scope>
    <source>
        <strain evidence="1">Iper-2018</strain>
    </source>
</reference>
<accession>A0AC60PXE4</accession>
<evidence type="ECO:0000313" key="2">
    <source>
        <dbReference type="Proteomes" id="UP000805193"/>
    </source>
</evidence>
<dbReference type="EMBL" id="JABSTQ010009806">
    <property type="protein sequence ID" value="KAG0425730.1"/>
    <property type="molecule type" value="Genomic_DNA"/>
</dbReference>
<sequence>MVVAVPKGPPPGRPDAGGAVPPSPLPKAAQPIKKKGSKKSSPSSSSKDSDKTAKKSEPPMEVLYTAKDPRYPTYVIIDGLYLPIDVDEKSMRFALDYRPAKDDIVIISYPKCGGVWVAQIVYLLLNDCVPIPNSGSFNQAMPNLEEYGYLLLKERPSSGPEQRIIRTHLPYHKMRINPMAKYIYVTRNPKDCCVALYQYTKAADAIFRFKEGTFNHFFEWFIRGRMPYNDYFDHLIPYWLHRKDCHVLFCTYENLTLDHKSNIFVLANFVGGVAGTMVKDRHMLKKLIHRSSYSYMSHFYEQEDHLGNLSKGRINEWKNTLSSLQCTRIDKKFNDRFGNSEIANLWKYIVHFENPGSTTNESEQP</sequence>
<organism evidence="1 2">
    <name type="scientific">Ixodes persulcatus</name>
    <name type="common">Taiga tick</name>
    <dbReference type="NCBI Taxonomy" id="34615"/>
    <lineage>
        <taxon>Eukaryota</taxon>
        <taxon>Metazoa</taxon>
        <taxon>Ecdysozoa</taxon>
        <taxon>Arthropoda</taxon>
        <taxon>Chelicerata</taxon>
        <taxon>Arachnida</taxon>
        <taxon>Acari</taxon>
        <taxon>Parasitiformes</taxon>
        <taxon>Ixodida</taxon>
        <taxon>Ixodoidea</taxon>
        <taxon>Ixodidae</taxon>
        <taxon>Ixodinae</taxon>
        <taxon>Ixodes</taxon>
    </lineage>
</organism>
<dbReference type="Proteomes" id="UP000805193">
    <property type="component" value="Unassembled WGS sequence"/>
</dbReference>
<comment type="caution">
    <text evidence="1">The sequence shown here is derived from an EMBL/GenBank/DDBJ whole genome shotgun (WGS) entry which is preliminary data.</text>
</comment>